<feature type="domain" description="POTRA" evidence="10">
    <location>
        <begin position="47"/>
        <end position="116"/>
    </location>
</feature>
<comment type="function">
    <text evidence="9">Essential cell division protein. May link together the upstream cell division proteins, which are predominantly cytoplasmic, with the downstream cell division proteins, which are predominantly periplasmic. May control correct divisome assembly.</text>
</comment>
<dbReference type="RefSeq" id="WP_371437006.1">
    <property type="nucleotide sequence ID" value="NZ_JBHSRS010000082.1"/>
</dbReference>
<dbReference type="InterPro" id="IPR013685">
    <property type="entry name" value="POTRA_FtsQ_type"/>
</dbReference>
<reference evidence="12" key="1">
    <citation type="journal article" date="2019" name="Int. J. Syst. Evol. Microbiol.">
        <title>The Global Catalogue of Microorganisms (GCM) 10K type strain sequencing project: providing services to taxonomists for standard genome sequencing and annotation.</title>
        <authorList>
            <consortium name="The Broad Institute Genomics Platform"/>
            <consortium name="The Broad Institute Genome Sequencing Center for Infectious Disease"/>
            <person name="Wu L."/>
            <person name="Ma J."/>
        </authorList>
    </citation>
    <scope>NUCLEOTIDE SEQUENCE [LARGE SCALE GENOMIC DNA]</scope>
    <source>
        <strain evidence="12">CCUG 39402</strain>
    </source>
</reference>
<accession>A0ABW1U2N6</accession>
<dbReference type="InterPro" id="IPR034746">
    <property type="entry name" value="POTRA"/>
</dbReference>
<keyword evidence="5 9" id="KW-0812">Transmembrane</keyword>
<evidence type="ECO:0000313" key="12">
    <source>
        <dbReference type="Proteomes" id="UP001596270"/>
    </source>
</evidence>
<evidence type="ECO:0000256" key="1">
    <source>
        <dbReference type="ARBA" id="ARBA00004370"/>
    </source>
</evidence>
<dbReference type="HAMAP" id="MF_00911">
    <property type="entry name" value="FtsQ_subfam"/>
    <property type="match status" value="1"/>
</dbReference>
<evidence type="ECO:0000259" key="10">
    <source>
        <dbReference type="PROSITE" id="PS51779"/>
    </source>
</evidence>
<comment type="similarity">
    <text evidence="9">Belongs to the FtsQ/DivIB family. FtsQ subfamily.</text>
</comment>
<gene>
    <name evidence="9" type="primary">ftsQ</name>
    <name evidence="11" type="ORF">ACFQND_18745</name>
</gene>
<evidence type="ECO:0000256" key="4">
    <source>
        <dbReference type="ARBA" id="ARBA00022618"/>
    </source>
</evidence>
<protein>
    <recommendedName>
        <fullName evidence="9">Cell division protein FtsQ</fullName>
    </recommendedName>
</protein>
<keyword evidence="3 9" id="KW-0997">Cell inner membrane</keyword>
<dbReference type="GO" id="GO:0051301">
    <property type="term" value="P:cell division"/>
    <property type="evidence" value="ECO:0007669"/>
    <property type="project" value="UniProtKB-KW"/>
</dbReference>
<feature type="transmembrane region" description="Helical" evidence="9">
    <location>
        <begin position="20"/>
        <end position="42"/>
    </location>
</feature>
<evidence type="ECO:0000256" key="3">
    <source>
        <dbReference type="ARBA" id="ARBA00022519"/>
    </source>
</evidence>
<organism evidence="11 12">
    <name type="scientific">Polaromonas aquatica</name>
    <dbReference type="NCBI Taxonomy" id="332657"/>
    <lineage>
        <taxon>Bacteria</taxon>
        <taxon>Pseudomonadati</taxon>
        <taxon>Pseudomonadota</taxon>
        <taxon>Betaproteobacteria</taxon>
        <taxon>Burkholderiales</taxon>
        <taxon>Comamonadaceae</taxon>
        <taxon>Polaromonas</taxon>
    </lineage>
</organism>
<evidence type="ECO:0000256" key="5">
    <source>
        <dbReference type="ARBA" id="ARBA00022692"/>
    </source>
</evidence>
<comment type="subcellular location">
    <subcellularLocation>
        <location evidence="9">Cell inner membrane</location>
        <topology evidence="9">Single-pass type II membrane protein</topology>
    </subcellularLocation>
    <subcellularLocation>
        <location evidence="1">Membrane</location>
    </subcellularLocation>
    <text evidence="9">Localizes to the division septum.</text>
</comment>
<dbReference type="InterPro" id="IPR045335">
    <property type="entry name" value="FtsQ_C_sf"/>
</dbReference>
<dbReference type="InterPro" id="IPR005548">
    <property type="entry name" value="Cell_div_FtsQ/DivIB_C"/>
</dbReference>
<keyword evidence="12" id="KW-1185">Reference proteome</keyword>
<dbReference type="InterPro" id="IPR026579">
    <property type="entry name" value="FtsQ"/>
</dbReference>
<keyword evidence="8 9" id="KW-0131">Cell cycle</keyword>
<evidence type="ECO:0000313" key="11">
    <source>
        <dbReference type="EMBL" id="MFC6283268.1"/>
    </source>
</evidence>
<dbReference type="Gene3D" id="3.10.20.310">
    <property type="entry name" value="membrane protein fhac"/>
    <property type="match status" value="1"/>
</dbReference>
<proteinExistence type="inferred from homology"/>
<dbReference type="Gene3D" id="3.40.50.11690">
    <property type="entry name" value="Cell division protein FtsQ/DivIB"/>
    <property type="match status" value="1"/>
</dbReference>
<dbReference type="Pfam" id="PF08478">
    <property type="entry name" value="POTRA_1"/>
    <property type="match status" value="1"/>
</dbReference>
<dbReference type="EMBL" id="JBHSRS010000082">
    <property type="protein sequence ID" value="MFC6283268.1"/>
    <property type="molecule type" value="Genomic_DNA"/>
</dbReference>
<comment type="subunit">
    <text evidence="9">Part of a complex composed of FtsB, FtsL and FtsQ.</text>
</comment>
<dbReference type="PANTHER" id="PTHR35851:SF1">
    <property type="entry name" value="CELL DIVISION PROTEIN FTSQ"/>
    <property type="match status" value="1"/>
</dbReference>
<evidence type="ECO:0000256" key="9">
    <source>
        <dbReference type="HAMAP-Rule" id="MF_00911"/>
    </source>
</evidence>
<name>A0ABW1U2N6_9BURK</name>
<keyword evidence="2 9" id="KW-1003">Cell membrane</keyword>
<comment type="caution">
    <text evidence="11">The sequence shown here is derived from an EMBL/GenBank/DDBJ whole genome shotgun (WGS) entry which is preliminary data.</text>
</comment>
<dbReference type="Pfam" id="PF03799">
    <property type="entry name" value="FtsQ_DivIB_C"/>
    <property type="match status" value="1"/>
</dbReference>
<evidence type="ECO:0000256" key="2">
    <source>
        <dbReference type="ARBA" id="ARBA00022475"/>
    </source>
</evidence>
<keyword evidence="6 9" id="KW-1133">Transmembrane helix</keyword>
<dbReference type="PROSITE" id="PS51779">
    <property type="entry name" value="POTRA"/>
    <property type="match status" value="1"/>
</dbReference>
<evidence type="ECO:0000256" key="8">
    <source>
        <dbReference type="ARBA" id="ARBA00023306"/>
    </source>
</evidence>
<keyword evidence="7 9" id="KW-0472">Membrane</keyword>
<dbReference type="PANTHER" id="PTHR35851">
    <property type="entry name" value="CELL DIVISION PROTEIN FTSQ"/>
    <property type="match status" value="1"/>
</dbReference>
<evidence type="ECO:0000256" key="6">
    <source>
        <dbReference type="ARBA" id="ARBA00022989"/>
    </source>
</evidence>
<dbReference type="Proteomes" id="UP001596270">
    <property type="component" value="Unassembled WGS sequence"/>
</dbReference>
<evidence type="ECO:0000256" key="7">
    <source>
        <dbReference type="ARBA" id="ARBA00023136"/>
    </source>
</evidence>
<keyword evidence="4 9" id="KW-0132">Cell division</keyword>
<sequence length="267" mass="29435">MKRALPLPKPLPLDVRLMNALALVCGLVFAAMVLALAVAWLMRQPLFNLSAISVQGDLSHNNAVTLRANVAPRLTGNFFTVDLGRTRAVFESVPWVRRAVVQRQFPNRLKVVLQEHEAIAYWGPEGDSRLVNSFGEVFEANQGEVEAEDLPQLSGPPGQAALVLQAYQMLSPLFEKLDAVLERLELTGQGSWRARLDSGAVLELGHGSLDEIQARAQRFTATLTQVSSRYGRDFESADLRYGNGYALKLRGVTTVNPGDKEDKKAKR</sequence>